<dbReference type="WBParaSite" id="ACRNAN_Path_486.g1819.t1">
    <property type="protein sequence ID" value="ACRNAN_Path_486.g1819.t1"/>
    <property type="gene ID" value="ACRNAN_Path_486.g1819"/>
</dbReference>
<dbReference type="SUPFAM" id="SSF53067">
    <property type="entry name" value="Actin-like ATPase domain"/>
    <property type="match status" value="2"/>
</dbReference>
<dbReference type="Proteomes" id="UP000887540">
    <property type="component" value="Unplaced"/>
</dbReference>
<proteinExistence type="inferred from homology"/>
<reference evidence="7" key="1">
    <citation type="submission" date="2022-11" db="UniProtKB">
        <authorList>
            <consortium name="WormBaseParasite"/>
        </authorList>
    </citation>
    <scope>IDENTIFICATION</scope>
</reference>
<keyword evidence="6" id="KW-1185">Reference proteome</keyword>
<name>A0A914C7L7_9BILA</name>
<dbReference type="GO" id="GO:0045127">
    <property type="term" value="F:N-acetylglucosamine kinase activity"/>
    <property type="evidence" value="ECO:0007669"/>
    <property type="project" value="UniProtKB-EC"/>
</dbReference>
<protein>
    <recommendedName>
        <fullName evidence="3">N-acetyl-D-glucosamine kinase</fullName>
        <ecNumber evidence="2">2.7.1.59</ecNumber>
    </recommendedName>
    <alternativeName>
        <fullName evidence="4">GlcNAc kinase</fullName>
    </alternativeName>
</protein>
<evidence type="ECO:0000256" key="4">
    <source>
        <dbReference type="ARBA" id="ARBA00031123"/>
    </source>
</evidence>
<dbReference type="Gene3D" id="3.30.420.40">
    <property type="match status" value="2"/>
</dbReference>
<accession>A0A914C7L7</accession>
<dbReference type="InterPro" id="IPR039758">
    <property type="entry name" value="NAGK-like"/>
</dbReference>
<dbReference type="InterPro" id="IPR002731">
    <property type="entry name" value="ATPase_BadF"/>
</dbReference>
<dbReference type="EC" id="2.7.1.59" evidence="2"/>
<evidence type="ECO:0000256" key="3">
    <source>
        <dbReference type="ARBA" id="ARBA00014974"/>
    </source>
</evidence>
<evidence type="ECO:0000256" key="1">
    <source>
        <dbReference type="ARBA" id="ARBA00006198"/>
    </source>
</evidence>
<evidence type="ECO:0000256" key="2">
    <source>
        <dbReference type="ARBA" id="ARBA00012122"/>
    </source>
</evidence>
<dbReference type="InterPro" id="IPR043129">
    <property type="entry name" value="ATPase_NBD"/>
</dbReference>
<feature type="domain" description="ATPase BadF/BadG/BcrA/BcrD type" evidence="5">
    <location>
        <begin position="5"/>
        <end position="310"/>
    </location>
</feature>
<dbReference type="Pfam" id="PF01869">
    <property type="entry name" value="BcrAD_BadFG"/>
    <property type="match status" value="1"/>
</dbReference>
<dbReference type="AlphaFoldDB" id="A0A914C7L7"/>
<dbReference type="PANTHER" id="PTHR12862">
    <property type="entry name" value="BADF TYPE ATPASE DOMAIN-CONTAINING PROTEIN"/>
    <property type="match status" value="1"/>
</dbReference>
<evidence type="ECO:0000313" key="7">
    <source>
        <dbReference type="WBParaSite" id="ACRNAN_Path_486.g1819.t1"/>
    </source>
</evidence>
<sequence length="333" mass="36369">MIFAGVEGGATHSKIILIKVQGHAVQKLIELKGESLNCMLRGAEFTSDYVSKLIQSASEKLHLSLPIDGVCMGLAGAGNIERSRKITQIFKQNFSHVARNCFVTTDAVAAIATAFKNGGIVIIAGTGSACRFLNRDGEIFGTGGHGHLIEDGGGGFWIAQQAIRTIFNDEEGLILAPYSTKHLKELIMNHFRLNEFEEILNLLYGTNFSKAKIASVCEEIAENAQNDPLCKLLFENAGVHLARHLVAISRNFDQELLKNVSVLQVGSVFKSWNLLKPGFENILRTKSSNIQQVSFYQLTESGALGAALLAAKKNYVSTDFEYNTSKFVDSIIL</sequence>
<evidence type="ECO:0000313" key="6">
    <source>
        <dbReference type="Proteomes" id="UP000887540"/>
    </source>
</evidence>
<organism evidence="6 7">
    <name type="scientific">Acrobeloides nanus</name>
    <dbReference type="NCBI Taxonomy" id="290746"/>
    <lineage>
        <taxon>Eukaryota</taxon>
        <taxon>Metazoa</taxon>
        <taxon>Ecdysozoa</taxon>
        <taxon>Nematoda</taxon>
        <taxon>Chromadorea</taxon>
        <taxon>Rhabditida</taxon>
        <taxon>Tylenchina</taxon>
        <taxon>Cephalobomorpha</taxon>
        <taxon>Cephaloboidea</taxon>
        <taxon>Cephalobidae</taxon>
        <taxon>Acrobeloides</taxon>
    </lineage>
</organism>
<comment type="similarity">
    <text evidence="1">Belongs to the eukaryotic-type N-acetylglucosamine kinase family.</text>
</comment>
<evidence type="ECO:0000259" key="5">
    <source>
        <dbReference type="Pfam" id="PF01869"/>
    </source>
</evidence>
<dbReference type="PANTHER" id="PTHR12862:SF0">
    <property type="entry name" value="N-ACETYL-D-GLUCOSAMINE KINASE"/>
    <property type="match status" value="1"/>
</dbReference>